<dbReference type="PANTHER" id="PTHR33112">
    <property type="entry name" value="DOMAIN PROTEIN, PUTATIVE-RELATED"/>
    <property type="match status" value="1"/>
</dbReference>
<dbReference type="Pfam" id="PF06985">
    <property type="entry name" value="HET"/>
    <property type="match status" value="1"/>
</dbReference>
<evidence type="ECO:0000313" key="3">
    <source>
        <dbReference type="Proteomes" id="UP000009097"/>
    </source>
</evidence>
<evidence type="ECO:0000313" key="2">
    <source>
        <dbReference type="EMBL" id="KNB01658.1"/>
    </source>
</evidence>
<dbReference type="OrthoDB" id="3486565at2759"/>
<protein>
    <recommendedName>
        <fullName evidence="1">Heterokaryon incompatibility domain-containing protein</fullName>
    </recommendedName>
</protein>
<organism evidence="2 3">
    <name type="scientific">Fusarium oxysporum f. sp. lycopersici (strain 4287 / CBS 123668 / FGSC 9935 / NRRL 34936)</name>
    <name type="common">Fusarium vascular wilt of tomato</name>
    <dbReference type="NCBI Taxonomy" id="426428"/>
    <lineage>
        <taxon>Eukaryota</taxon>
        <taxon>Fungi</taxon>
        <taxon>Dikarya</taxon>
        <taxon>Ascomycota</taxon>
        <taxon>Pezizomycotina</taxon>
        <taxon>Sordariomycetes</taxon>
        <taxon>Hypocreomycetidae</taxon>
        <taxon>Hypocreales</taxon>
        <taxon>Nectriaceae</taxon>
        <taxon>Fusarium</taxon>
        <taxon>Fusarium oxysporum species complex</taxon>
    </lineage>
</organism>
<reference evidence="2" key="1">
    <citation type="submission" date="2007-04" db="EMBL/GenBank/DDBJ databases">
        <authorList>
            <consortium name="The Broad Institute Genome Sequencing Platform"/>
            <person name="Birren B."/>
            <person name="Lander E."/>
            <person name="Galagan J."/>
            <person name="Nusbaum C."/>
            <person name="Devon K."/>
            <person name="Ma L.-J."/>
            <person name="Jaffe D."/>
            <person name="Butler J."/>
            <person name="Alvarez P."/>
            <person name="Gnerre S."/>
            <person name="Grabherr M."/>
            <person name="Kleber M."/>
            <person name="Mauceli E."/>
            <person name="Brockman W."/>
            <person name="MacCallum I.A."/>
            <person name="Young S."/>
            <person name="LaButti K."/>
            <person name="DeCaprio D."/>
            <person name="Crawford M."/>
            <person name="Koehrsen M."/>
            <person name="Engels R."/>
            <person name="Montgomery P."/>
            <person name="Pearson M."/>
            <person name="Howarth C."/>
            <person name="Larson L."/>
            <person name="White J."/>
            <person name="O'Leary S."/>
            <person name="Kodira C."/>
            <person name="Zeng Q."/>
            <person name="Yandava C."/>
            <person name="Alvarado L."/>
            <person name="Kistler C."/>
            <person name="Shim W.-B."/>
            <person name="Kang S."/>
            <person name="Woloshuk C."/>
        </authorList>
    </citation>
    <scope>NUCLEOTIDE SEQUENCE</scope>
    <source>
        <strain evidence="2">4287</strain>
    </source>
</reference>
<evidence type="ECO:0000259" key="1">
    <source>
        <dbReference type="Pfam" id="PF06985"/>
    </source>
</evidence>
<proteinExistence type="predicted"/>
<gene>
    <name evidence="2" type="ORF">FOXG_04855</name>
</gene>
<reference evidence="2" key="2">
    <citation type="journal article" date="2010" name="Nature">
        <title>Comparative genomics reveals mobile pathogenicity chromosomes in Fusarium.</title>
        <authorList>
            <person name="Ma L.J."/>
            <person name="van der Does H.C."/>
            <person name="Borkovich K.A."/>
            <person name="Coleman J.J."/>
            <person name="Daboussi M.J."/>
            <person name="Di Pietro A."/>
            <person name="Dufresne M."/>
            <person name="Freitag M."/>
            <person name="Grabherr M."/>
            <person name="Henrissat B."/>
            <person name="Houterman P.M."/>
            <person name="Kang S."/>
            <person name="Shim W.B."/>
            <person name="Woloshuk C."/>
            <person name="Xie X."/>
            <person name="Xu J.R."/>
            <person name="Antoniw J."/>
            <person name="Baker S.E."/>
            <person name="Bluhm B.H."/>
            <person name="Breakspear A."/>
            <person name="Brown D.W."/>
            <person name="Butchko R.A."/>
            <person name="Chapman S."/>
            <person name="Coulson R."/>
            <person name="Coutinho P.M."/>
            <person name="Danchin E.G."/>
            <person name="Diener A."/>
            <person name="Gale L.R."/>
            <person name="Gardiner D.M."/>
            <person name="Goff S."/>
            <person name="Hammond-Kosack K.E."/>
            <person name="Hilburn K."/>
            <person name="Hua-Van A."/>
            <person name="Jonkers W."/>
            <person name="Kazan K."/>
            <person name="Kodira C.D."/>
            <person name="Koehrsen M."/>
            <person name="Kumar L."/>
            <person name="Lee Y.H."/>
            <person name="Li L."/>
            <person name="Manners J.M."/>
            <person name="Miranda-Saavedra D."/>
            <person name="Mukherjee M."/>
            <person name="Park G."/>
            <person name="Park J."/>
            <person name="Park S.Y."/>
            <person name="Proctor R.H."/>
            <person name="Regev A."/>
            <person name="Ruiz-Roldan M.C."/>
            <person name="Sain D."/>
            <person name="Sakthikumar S."/>
            <person name="Sykes S."/>
            <person name="Schwartz D.C."/>
            <person name="Turgeon B.G."/>
            <person name="Wapinski I."/>
            <person name="Yoder O."/>
            <person name="Young S."/>
            <person name="Zeng Q."/>
            <person name="Zhou S."/>
            <person name="Galagan J."/>
            <person name="Cuomo C.A."/>
            <person name="Kistler H.C."/>
            <person name="Rep M."/>
        </authorList>
    </citation>
    <scope>NUCLEOTIDE SEQUENCE [LARGE SCALE GENOMIC DNA]</scope>
    <source>
        <strain evidence="2">4287</strain>
    </source>
</reference>
<dbReference type="Proteomes" id="UP000009097">
    <property type="component" value="Unassembled WGS sequence"/>
</dbReference>
<feature type="domain" description="Heterokaryon incompatibility" evidence="1">
    <location>
        <begin position="173"/>
        <end position="321"/>
    </location>
</feature>
<dbReference type="VEuPathDB" id="FungiDB:FOXG_04855"/>
<dbReference type="PANTHER" id="PTHR33112:SF13">
    <property type="entry name" value="HETEROKARYON INCOMPATIBILITY DOMAIN-CONTAINING PROTEIN"/>
    <property type="match status" value="1"/>
</dbReference>
<dbReference type="GeneID" id="28946866"/>
<dbReference type="AlphaFoldDB" id="A0A0J9URT6"/>
<sequence length="658" mass="74219">MPCSLILDSKMKCITCKLTESPDTADQACTYDELLQAAQADCPRCTFVLKCIRTGAAYIEVGDILQVAASSDGYVTIHWSGGEISLEVFNEHGVEGAELGIRRLRLGHFPSTTEFQTTTTTIQSWIKECVGTHEGCRSQIQDQSASFTCPKRLLDLSNGTLVLRENLGQNLRYACLSHCWGKINIVKTTTQTIGSFKTEVPLDQLSKTFRDAVDICRGLGIIYLWIDSLCIIQDSPEDWREQAAQMADVYQHSFLTIAATKSHDGSQGCFSETSHQYVAKLLPGYQDIYVRQRAPLFPDHWTQLDKNNNYPLLNRAWIYQEMRLSPRVLHFCNEEVIWVCRNSQRSETGCNDMDYNDGKSFKPTLFACVDKAPRDKDQFTWHRSVQEYSRLNMTYESDKTIALAGVAQRMQHIRPGDRYLAGIWEKHLPLDLLWMVWPTPEVRKPRLSRYPSWSWASVSSQVMWDGIWSPLRSVTVRDVRYISDGPSHMGDCATSSITLQAPLIDVKSLLQTQVTPMRVWNGKISNTVTPLEDIRVEELCVHDYKPDSPSDGSAPTGWPPAIGGFIIPLGVNVEGNFTFCGIHVIKKLGSGGYERVGHVRISHNALLTSNYTKFSQRLKKDDTLREPSMETLESTSRAYAHRIKGLLEGLQVSDIVLV</sequence>
<dbReference type="InterPro" id="IPR010730">
    <property type="entry name" value="HET"/>
</dbReference>
<name>A0A0J9URT6_FUSO4</name>
<dbReference type="KEGG" id="fox:FOXG_04855"/>
<accession>A0A0J9URT6</accession>
<dbReference type="RefSeq" id="XP_018239703.1">
    <property type="nucleotide sequence ID" value="XM_018382891.1"/>
</dbReference>
<dbReference type="EMBL" id="DS231700">
    <property type="protein sequence ID" value="KNB01658.1"/>
    <property type="molecule type" value="Genomic_DNA"/>
</dbReference>